<dbReference type="PANTHER" id="PTHR13061:SF29">
    <property type="entry name" value="GAMMA CARBONIC ANHYDRASE-LIKE 1, MITOCHONDRIAL-RELATED"/>
    <property type="match status" value="1"/>
</dbReference>
<dbReference type="CDD" id="cd04645">
    <property type="entry name" value="LbH_gamma_CA_like"/>
    <property type="match status" value="1"/>
</dbReference>
<dbReference type="OMA" id="NRIAPWM"/>
<gene>
    <name evidence="3" type="ORF">PPRIM_AZ9-3.1.T0050184</name>
</gene>
<evidence type="ECO:0000256" key="1">
    <source>
        <dbReference type="SAM" id="Coils"/>
    </source>
</evidence>
<dbReference type="PANTHER" id="PTHR13061">
    <property type="entry name" value="DYNACTIN SUBUNIT P25"/>
    <property type="match status" value="1"/>
</dbReference>
<accession>A0A8S1JNI4</accession>
<dbReference type="AlphaFoldDB" id="A0A8S1JNI4"/>
<keyword evidence="1" id="KW-0175">Coiled coil</keyword>
<proteinExistence type="predicted"/>
<comment type="caution">
    <text evidence="3">The sequence shown here is derived from an EMBL/GenBank/DDBJ whole genome shotgun (WGS) entry which is preliminary data.</text>
</comment>
<dbReference type="InterPro" id="IPR001451">
    <property type="entry name" value="Hexapep"/>
</dbReference>
<feature type="region of interest" description="Disordered" evidence="2">
    <location>
        <begin position="317"/>
        <end position="341"/>
    </location>
</feature>
<reference evidence="3" key="1">
    <citation type="submission" date="2021-01" db="EMBL/GenBank/DDBJ databases">
        <authorList>
            <consortium name="Genoscope - CEA"/>
            <person name="William W."/>
        </authorList>
    </citation>
    <scope>NUCLEOTIDE SEQUENCE</scope>
</reference>
<dbReference type="InterPro" id="IPR047324">
    <property type="entry name" value="LbH_gamma_CA-like"/>
</dbReference>
<dbReference type="EMBL" id="CAJJDM010000002">
    <property type="protein sequence ID" value="CAD8043531.1"/>
    <property type="molecule type" value="Genomic_DNA"/>
</dbReference>
<feature type="coiled-coil region" evidence="1">
    <location>
        <begin position="283"/>
        <end position="310"/>
    </location>
</feature>
<sequence length="341" mass="38617">MFKVKILQLFDSFVLNTVGPYYRRIGKSFLSQGNDMLGSEASDDRLVQCLRQVQTNGQTPQISEALFTAPNSVLVGNVILKQNSSVWYGATLRADQNAITVGKNALIQDNVYVKATQPVTLGNNSYVGPNSNLQGCLIGDDAFIGMGSTIKQGASVQGIVAAGSLVPEGTQIKQGEVWAGSPAKYLRDITPQELQILKEYKQELMELAQVHGEETSKSFRQIVIDTDERLLKQSRGNEEEALQKIAELNFPLEYEDEEFIEQRVFMKQQPPMFMDSENLFSQQDQYEQDLNQFSENMQKYGEDYQIYEEAKKYFEQNPQAKANQFQPKSEIPDDQPWSRKY</sequence>
<name>A0A8S1JNI4_PARPR</name>
<evidence type="ECO:0000313" key="3">
    <source>
        <dbReference type="EMBL" id="CAD8043531.1"/>
    </source>
</evidence>
<evidence type="ECO:0000313" key="4">
    <source>
        <dbReference type="Proteomes" id="UP000688137"/>
    </source>
</evidence>
<evidence type="ECO:0000256" key="2">
    <source>
        <dbReference type="SAM" id="MobiDB-lite"/>
    </source>
</evidence>
<keyword evidence="4" id="KW-1185">Reference proteome</keyword>
<protein>
    <submittedName>
        <fullName evidence="3">Uncharacterized protein</fullName>
    </submittedName>
</protein>
<dbReference type="Proteomes" id="UP000688137">
    <property type="component" value="Unassembled WGS sequence"/>
</dbReference>
<organism evidence="3 4">
    <name type="scientific">Paramecium primaurelia</name>
    <dbReference type="NCBI Taxonomy" id="5886"/>
    <lineage>
        <taxon>Eukaryota</taxon>
        <taxon>Sar</taxon>
        <taxon>Alveolata</taxon>
        <taxon>Ciliophora</taxon>
        <taxon>Intramacronucleata</taxon>
        <taxon>Oligohymenophorea</taxon>
        <taxon>Peniculida</taxon>
        <taxon>Parameciidae</taxon>
        <taxon>Paramecium</taxon>
    </lineage>
</organism>
<dbReference type="InterPro" id="IPR050484">
    <property type="entry name" value="Transf_Hexapept/Carb_Anhydrase"/>
</dbReference>
<dbReference type="Pfam" id="PF00132">
    <property type="entry name" value="Hexapep"/>
    <property type="match status" value="1"/>
</dbReference>
<feature type="compositionally biased region" description="Polar residues" evidence="2">
    <location>
        <begin position="317"/>
        <end position="327"/>
    </location>
</feature>